<keyword evidence="3 5" id="KW-1133">Transmembrane helix</keyword>
<keyword evidence="2 5" id="KW-0812">Transmembrane</keyword>
<dbReference type="Gene3D" id="2.70.170.10">
    <property type="entry name" value="Neurotransmitter-gated ion-channel ligand-binding domain"/>
    <property type="match status" value="1"/>
</dbReference>
<proteinExistence type="predicted"/>
<keyword evidence="10" id="KW-1185">Reference proteome</keyword>
<evidence type="ECO:0000256" key="6">
    <source>
        <dbReference type="SAM" id="SignalP"/>
    </source>
</evidence>
<dbReference type="CDD" id="cd19051">
    <property type="entry name" value="LGIC_TM_cation"/>
    <property type="match status" value="1"/>
</dbReference>
<accession>A0A6J8F3S4</accession>
<organism evidence="9 10">
    <name type="scientific">Mytilus coruscus</name>
    <name type="common">Sea mussel</name>
    <dbReference type="NCBI Taxonomy" id="42192"/>
    <lineage>
        <taxon>Eukaryota</taxon>
        <taxon>Metazoa</taxon>
        <taxon>Spiralia</taxon>
        <taxon>Lophotrochozoa</taxon>
        <taxon>Mollusca</taxon>
        <taxon>Bivalvia</taxon>
        <taxon>Autobranchia</taxon>
        <taxon>Pteriomorphia</taxon>
        <taxon>Mytilida</taxon>
        <taxon>Mytiloidea</taxon>
        <taxon>Mytilidae</taxon>
        <taxon>Mytilinae</taxon>
        <taxon>Mytilus</taxon>
    </lineage>
</organism>
<reference evidence="9 10" key="1">
    <citation type="submission" date="2020-06" db="EMBL/GenBank/DDBJ databases">
        <authorList>
            <person name="Li R."/>
            <person name="Bekaert M."/>
        </authorList>
    </citation>
    <scope>NUCLEOTIDE SEQUENCE [LARGE SCALE GENOMIC DNA]</scope>
    <source>
        <strain evidence="10">wild</strain>
    </source>
</reference>
<dbReference type="InterPro" id="IPR006202">
    <property type="entry name" value="Neur_chan_lig-bd"/>
</dbReference>
<feature type="chain" id="PRO_5026904667" evidence="6">
    <location>
        <begin position="23"/>
        <end position="437"/>
    </location>
</feature>
<feature type="transmembrane region" description="Helical" evidence="5">
    <location>
        <begin position="413"/>
        <end position="435"/>
    </location>
</feature>
<feature type="domain" description="Neurotransmitter-gated ion-channel ligand-binding" evidence="7">
    <location>
        <begin position="31"/>
        <end position="234"/>
    </location>
</feature>
<evidence type="ECO:0000256" key="3">
    <source>
        <dbReference type="ARBA" id="ARBA00022989"/>
    </source>
</evidence>
<feature type="transmembrane region" description="Helical" evidence="5">
    <location>
        <begin position="268"/>
        <end position="287"/>
    </location>
</feature>
<evidence type="ECO:0000259" key="8">
    <source>
        <dbReference type="Pfam" id="PF02932"/>
    </source>
</evidence>
<keyword evidence="6" id="KW-0732">Signal</keyword>
<dbReference type="SUPFAM" id="SSF90112">
    <property type="entry name" value="Neurotransmitter-gated ion-channel transmembrane pore"/>
    <property type="match status" value="1"/>
</dbReference>
<dbReference type="SUPFAM" id="SSF63712">
    <property type="entry name" value="Nicotinic receptor ligand binding domain-like"/>
    <property type="match status" value="1"/>
</dbReference>
<evidence type="ECO:0000256" key="4">
    <source>
        <dbReference type="ARBA" id="ARBA00023136"/>
    </source>
</evidence>
<evidence type="ECO:0000259" key="7">
    <source>
        <dbReference type="Pfam" id="PF02931"/>
    </source>
</evidence>
<dbReference type="PANTHER" id="PTHR18945">
    <property type="entry name" value="NEUROTRANSMITTER GATED ION CHANNEL"/>
    <property type="match status" value="1"/>
</dbReference>
<dbReference type="GO" id="GO:0016020">
    <property type="term" value="C:membrane"/>
    <property type="evidence" value="ECO:0007669"/>
    <property type="project" value="UniProtKB-SubCell"/>
</dbReference>
<dbReference type="Pfam" id="PF02931">
    <property type="entry name" value="Neur_chan_LBD"/>
    <property type="match status" value="1"/>
</dbReference>
<protein>
    <submittedName>
        <fullName evidence="9">CHRNN</fullName>
    </submittedName>
</protein>
<feature type="signal peptide" evidence="6">
    <location>
        <begin position="1"/>
        <end position="22"/>
    </location>
</feature>
<evidence type="ECO:0000313" key="9">
    <source>
        <dbReference type="EMBL" id="CAC5426643.1"/>
    </source>
</evidence>
<feature type="transmembrane region" description="Helical" evidence="5">
    <location>
        <begin position="236"/>
        <end position="261"/>
    </location>
</feature>
<gene>
    <name evidence="9" type="ORF">MCOR_58331</name>
</gene>
<evidence type="ECO:0000256" key="2">
    <source>
        <dbReference type="ARBA" id="ARBA00022692"/>
    </source>
</evidence>
<dbReference type="InterPro" id="IPR006201">
    <property type="entry name" value="Neur_channel"/>
</dbReference>
<evidence type="ECO:0000256" key="5">
    <source>
        <dbReference type="SAM" id="Phobius"/>
    </source>
</evidence>
<keyword evidence="4 5" id="KW-0472">Membrane</keyword>
<sequence length="437" mass="50297">MGFIKSVLIFFYCTQLRYLVIGQTYDEISSLERQLKQFSPDLNPRLNQKDPVDVSIMAYITAILDYNEVSGTLQPVVSYVLTWRDEVRRWNSSEYGNVTSINLPITNTWIPKISIINMVRHKSIFMYHNEMEIRRSLVNYQANGFAEFHVSGAQDITCSSEVKYFPFDSHACSIQLFPEYANGNVILKPETKTFDLRFAVSNTEWSITANSVDGEVVPNVFSIVRFNITLSRNPSFLFLNLVLPIVLLSFANLLVFCIPVASGERGSLAFTILLTFIVFITMVTDILPACKPISYFNIFLEVQLFCSVLIAFCTVWSISLHHRFAENYTQDIFPQFLLQMSCAYRNSCSKQQQKGKKNQVVPPRGLTKEHCNETCVDKNRQLQNEQELHEDIRSDNIYTKDNHQYCLKCIDSICFSLFLIILCIQLSVYGIIFLYKP</sequence>
<dbReference type="AlphaFoldDB" id="A0A6J8F3S4"/>
<dbReference type="InterPro" id="IPR036734">
    <property type="entry name" value="Neur_chan_lig-bd_sf"/>
</dbReference>
<dbReference type="GO" id="GO:0005230">
    <property type="term" value="F:extracellular ligand-gated monoatomic ion channel activity"/>
    <property type="evidence" value="ECO:0007669"/>
    <property type="project" value="InterPro"/>
</dbReference>
<feature type="domain" description="Neurotransmitter-gated ion-channel transmembrane" evidence="8">
    <location>
        <begin position="242"/>
        <end position="400"/>
    </location>
</feature>
<dbReference type="EMBL" id="CACVKT020010438">
    <property type="protein sequence ID" value="CAC5426643.1"/>
    <property type="molecule type" value="Genomic_DNA"/>
</dbReference>
<dbReference type="OrthoDB" id="6068887at2759"/>
<dbReference type="CDD" id="cd18989">
    <property type="entry name" value="LGIC_ECD_cation"/>
    <property type="match status" value="1"/>
</dbReference>
<dbReference type="GO" id="GO:0004888">
    <property type="term" value="F:transmembrane signaling receptor activity"/>
    <property type="evidence" value="ECO:0007669"/>
    <property type="project" value="InterPro"/>
</dbReference>
<dbReference type="InterPro" id="IPR006029">
    <property type="entry name" value="Neurotrans-gated_channel_TM"/>
</dbReference>
<dbReference type="InterPro" id="IPR038050">
    <property type="entry name" value="Neuro_actylchol_rec"/>
</dbReference>
<dbReference type="Gene3D" id="1.20.58.390">
    <property type="entry name" value="Neurotransmitter-gated ion-channel transmembrane domain"/>
    <property type="match status" value="1"/>
</dbReference>
<dbReference type="Proteomes" id="UP000507470">
    <property type="component" value="Unassembled WGS sequence"/>
</dbReference>
<feature type="transmembrane region" description="Helical" evidence="5">
    <location>
        <begin position="293"/>
        <end position="318"/>
    </location>
</feature>
<name>A0A6J8F3S4_MYTCO</name>
<dbReference type="InterPro" id="IPR036719">
    <property type="entry name" value="Neuro-gated_channel_TM_sf"/>
</dbReference>
<comment type="subcellular location">
    <subcellularLocation>
        <location evidence="1">Membrane</location>
        <topology evidence="1">Multi-pass membrane protein</topology>
    </subcellularLocation>
</comment>
<evidence type="ECO:0000313" key="10">
    <source>
        <dbReference type="Proteomes" id="UP000507470"/>
    </source>
</evidence>
<dbReference type="Pfam" id="PF02932">
    <property type="entry name" value="Neur_chan_memb"/>
    <property type="match status" value="1"/>
</dbReference>
<evidence type="ECO:0000256" key="1">
    <source>
        <dbReference type="ARBA" id="ARBA00004141"/>
    </source>
</evidence>